<evidence type="ECO:0000259" key="9">
    <source>
        <dbReference type="PROSITE" id="PS50280"/>
    </source>
</evidence>
<dbReference type="RefSeq" id="XP_025434962.1">
    <property type="nucleotide sequence ID" value="XM_025570366.1"/>
</dbReference>
<dbReference type="InterPro" id="IPR001214">
    <property type="entry name" value="SET_dom"/>
</dbReference>
<keyword evidence="4" id="KW-0489">Methyltransferase</keyword>
<dbReference type="EMBL" id="KZ821220">
    <property type="protein sequence ID" value="PYH48980.1"/>
    <property type="molecule type" value="Genomic_DNA"/>
</dbReference>
<sequence length="514" mass="58975">MGFQSNSDSDNGLPTPRRETIAKAPARGSPDSSSLGSVRAQRATVLGQIYYDLNRIGKVRKRVREKTSSASERKLYWQECRKAADFIGQAVNMMQELDHGGFHTADGLTASSELDDLVQWTGWEGLAIAAYSEAFRRILYRNDDVNSSSVRAAVLTSLKYHTNSLEFYGRVRNIDWRGLLLPYSNDNVRYMEDALQIVGKFWALHPHERVVHPRRAGVRRPHYRNWRQHNIFKNFFDPADWFRASKFYGGDYYPVNHTLRTESRYDLGSCDFCGSPSVCRCRLQSMPGELMELFETENRGIGVRALWPFRKGDILGEYLGRLLPYNSPEDNTYALDWQSHDPASHRVVTIDASIMGNWTRFINHSCDASTAFGSRTFGNRAAMTIEAERDIDMFEELTVNYGRLYWRDKECLCGAPNCYSKSEIKQREIESERVDEPTETNKEARISDQTHYYSMEIEDEPNEKNDGAGKDPTMMEEDDCTDHNYLPEDDTSDEDEDDMNPMEVQASELTELSG</sequence>
<dbReference type="OrthoDB" id="308383at2759"/>
<dbReference type="Pfam" id="PF00856">
    <property type="entry name" value="SET"/>
    <property type="match status" value="1"/>
</dbReference>
<dbReference type="SUPFAM" id="SSF82199">
    <property type="entry name" value="SET domain"/>
    <property type="match status" value="1"/>
</dbReference>
<evidence type="ECO:0000313" key="11">
    <source>
        <dbReference type="Proteomes" id="UP000248349"/>
    </source>
</evidence>
<keyword evidence="11" id="KW-1185">Reference proteome</keyword>
<evidence type="ECO:0000313" key="10">
    <source>
        <dbReference type="EMBL" id="PYH48980.1"/>
    </source>
</evidence>
<name>A0A318ZXT7_9EURO</name>
<reference evidence="10 11" key="1">
    <citation type="submission" date="2016-12" db="EMBL/GenBank/DDBJ databases">
        <title>The genomes of Aspergillus section Nigri reveals drivers in fungal speciation.</title>
        <authorList>
            <consortium name="DOE Joint Genome Institute"/>
            <person name="Vesth T.C."/>
            <person name="Nybo J."/>
            <person name="Theobald S."/>
            <person name="Brandl J."/>
            <person name="Frisvad J.C."/>
            <person name="Nielsen K.F."/>
            <person name="Lyhne E.K."/>
            <person name="Kogle M.E."/>
            <person name="Kuo A."/>
            <person name="Riley R."/>
            <person name="Clum A."/>
            <person name="Nolan M."/>
            <person name="Lipzen A."/>
            <person name="Salamov A."/>
            <person name="Henrissat B."/>
            <person name="Wiebenga A."/>
            <person name="De Vries R.P."/>
            <person name="Grigoriev I.V."/>
            <person name="Mortensen U.H."/>
            <person name="Andersen M.R."/>
            <person name="Baker S.E."/>
        </authorList>
    </citation>
    <scope>NUCLEOTIDE SEQUENCE [LARGE SCALE GENOMIC DNA]</scope>
    <source>
        <strain evidence="10 11">JOP 1030-1</strain>
    </source>
</reference>
<feature type="compositionally biased region" description="Polar residues" evidence="8">
    <location>
        <begin position="1"/>
        <end position="12"/>
    </location>
</feature>
<feature type="region of interest" description="Disordered" evidence="8">
    <location>
        <begin position="1"/>
        <end position="38"/>
    </location>
</feature>
<keyword evidence="6" id="KW-0949">S-adenosyl-L-methionine</keyword>
<feature type="compositionally biased region" description="Acidic residues" evidence="8">
    <location>
        <begin position="487"/>
        <end position="500"/>
    </location>
</feature>
<gene>
    <name evidence="10" type="ORF">BP01DRAFT_117651</name>
</gene>
<comment type="subcellular location">
    <subcellularLocation>
        <location evidence="2">Chromosome</location>
    </subcellularLocation>
    <subcellularLocation>
        <location evidence="1">Nucleus</location>
    </subcellularLocation>
</comment>
<dbReference type="Proteomes" id="UP000248349">
    <property type="component" value="Unassembled WGS sequence"/>
</dbReference>
<accession>A0A318ZXT7</accession>
<evidence type="ECO:0000256" key="8">
    <source>
        <dbReference type="SAM" id="MobiDB-lite"/>
    </source>
</evidence>
<organism evidence="10 11">
    <name type="scientific">Aspergillus saccharolyticus JOP 1030-1</name>
    <dbReference type="NCBI Taxonomy" id="1450539"/>
    <lineage>
        <taxon>Eukaryota</taxon>
        <taxon>Fungi</taxon>
        <taxon>Dikarya</taxon>
        <taxon>Ascomycota</taxon>
        <taxon>Pezizomycotina</taxon>
        <taxon>Eurotiomycetes</taxon>
        <taxon>Eurotiomycetidae</taxon>
        <taxon>Eurotiales</taxon>
        <taxon>Aspergillaceae</taxon>
        <taxon>Aspergillus</taxon>
        <taxon>Aspergillus subgen. Circumdati</taxon>
    </lineage>
</organism>
<dbReference type="SMART" id="SM00317">
    <property type="entry name" value="SET"/>
    <property type="match status" value="1"/>
</dbReference>
<dbReference type="AlphaFoldDB" id="A0A318ZXT7"/>
<evidence type="ECO:0000256" key="4">
    <source>
        <dbReference type="ARBA" id="ARBA00022603"/>
    </source>
</evidence>
<dbReference type="InterPro" id="IPR046341">
    <property type="entry name" value="SET_dom_sf"/>
</dbReference>
<feature type="compositionally biased region" description="Basic and acidic residues" evidence="8">
    <location>
        <begin position="428"/>
        <end position="448"/>
    </location>
</feature>
<dbReference type="GO" id="GO:0005694">
    <property type="term" value="C:chromosome"/>
    <property type="evidence" value="ECO:0007669"/>
    <property type="project" value="UniProtKB-SubCell"/>
</dbReference>
<dbReference type="GO" id="GO:0032259">
    <property type="term" value="P:methylation"/>
    <property type="evidence" value="ECO:0007669"/>
    <property type="project" value="UniProtKB-KW"/>
</dbReference>
<dbReference type="Gene3D" id="2.170.270.10">
    <property type="entry name" value="SET domain"/>
    <property type="match status" value="1"/>
</dbReference>
<dbReference type="GO" id="GO:0008168">
    <property type="term" value="F:methyltransferase activity"/>
    <property type="evidence" value="ECO:0007669"/>
    <property type="project" value="UniProtKB-KW"/>
</dbReference>
<dbReference type="PROSITE" id="PS50280">
    <property type="entry name" value="SET"/>
    <property type="match status" value="1"/>
</dbReference>
<evidence type="ECO:0000256" key="1">
    <source>
        <dbReference type="ARBA" id="ARBA00004123"/>
    </source>
</evidence>
<evidence type="ECO:0000256" key="7">
    <source>
        <dbReference type="ARBA" id="ARBA00023242"/>
    </source>
</evidence>
<dbReference type="STRING" id="1450539.A0A318ZXT7"/>
<dbReference type="GO" id="GO:0005634">
    <property type="term" value="C:nucleus"/>
    <property type="evidence" value="ECO:0007669"/>
    <property type="project" value="UniProtKB-SubCell"/>
</dbReference>
<proteinExistence type="predicted"/>
<protein>
    <submittedName>
        <fullName evidence="10">SET domain-containing protein</fullName>
    </submittedName>
</protein>
<evidence type="ECO:0000256" key="2">
    <source>
        <dbReference type="ARBA" id="ARBA00004286"/>
    </source>
</evidence>
<keyword evidence="5" id="KW-0808">Transferase</keyword>
<keyword evidence="3" id="KW-0158">Chromosome</keyword>
<evidence type="ECO:0000256" key="3">
    <source>
        <dbReference type="ARBA" id="ARBA00022454"/>
    </source>
</evidence>
<evidence type="ECO:0000256" key="5">
    <source>
        <dbReference type="ARBA" id="ARBA00022679"/>
    </source>
</evidence>
<feature type="domain" description="SET" evidence="9">
    <location>
        <begin position="289"/>
        <end position="402"/>
    </location>
</feature>
<dbReference type="PANTHER" id="PTHR22884">
    <property type="entry name" value="SET DOMAIN PROTEINS"/>
    <property type="match status" value="1"/>
</dbReference>
<keyword evidence="7" id="KW-0539">Nucleus</keyword>
<dbReference type="InterPro" id="IPR050777">
    <property type="entry name" value="SET2_Histone-Lys_MeTrsfase"/>
</dbReference>
<evidence type="ECO:0000256" key="6">
    <source>
        <dbReference type="ARBA" id="ARBA00022691"/>
    </source>
</evidence>
<feature type="region of interest" description="Disordered" evidence="8">
    <location>
        <begin position="428"/>
        <end position="514"/>
    </location>
</feature>
<dbReference type="GeneID" id="37071594"/>